<feature type="domain" description="TRF2-interacting telomeric protein/Rap1 C-terminal" evidence="11">
    <location>
        <begin position="599"/>
        <end position="680"/>
    </location>
</feature>
<dbReference type="InterPro" id="IPR009057">
    <property type="entry name" value="Homeodomain-like_sf"/>
</dbReference>
<dbReference type="InterPro" id="IPR021661">
    <property type="entry name" value="Rap1_C"/>
</dbReference>
<feature type="region of interest" description="Disordered" evidence="9">
    <location>
        <begin position="166"/>
        <end position="198"/>
    </location>
</feature>
<keyword evidence="3 8" id="KW-0779">Telomere</keyword>
<evidence type="ECO:0000256" key="5">
    <source>
        <dbReference type="ARBA" id="ARBA00023159"/>
    </source>
</evidence>
<evidence type="ECO:0000256" key="3">
    <source>
        <dbReference type="ARBA" id="ARBA00022895"/>
    </source>
</evidence>
<dbReference type="Gene3D" id="1.10.10.60">
    <property type="entry name" value="Homeodomain-like"/>
    <property type="match status" value="1"/>
</dbReference>
<dbReference type="InterPro" id="IPR001357">
    <property type="entry name" value="BRCT_dom"/>
</dbReference>
<reference evidence="13 14" key="1">
    <citation type="submission" date="2024-02" db="EMBL/GenBank/DDBJ databases">
        <title>Discinaceae phylogenomics.</title>
        <authorList>
            <person name="Dirks A.C."/>
            <person name="James T.Y."/>
        </authorList>
    </citation>
    <scope>NUCLEOTIDE SEQUENCE [LARGE SCALE GENOMIC DNA]</scope>
    <source>
        <strain evidence="13 14">ACD0624</strain>
    </source>
</reference>
<comment type="subcellular location">
    <subcellularLocation>
        <location evidence="8">Nucleus</location>
    </subcellularLocation>
    <subcellularLocation>
        <location evidence="8">Chromosome</location>
        <location evidence="8">Telomere</location>
    </subcellularLocation>
</comment>
<feature type="compositionally biased region" description="Basic and acidic residues" evidence="9">
    <location>
        <begin position="175"/>
        <end position="198"/>
    </location>
</feature>
<keyword evidence="14" id="KW-1185">Reference proteome</keyword>
<evidence type="ECO:0000256" key="9">
    <source>
        <dbReference type="SAM" id="MobiDB-lite"/>
    </source>
</evidence>
<feature type="compositionally biased region" description="Polar residues" evidence="9">
    <location>
        <begin position="297"/>
        <end position="306"/>
    </location>
</feature>
<evidence type="ECO:0000259" key="10">
    <source>
        <dbReference type="Pfam" id="PF08914"/>
    </source>
</evidence>
<feature type="domain" description="TERF2-interacting telomeric protein 1 Myb" evidence="10">
    <location>
        <begin position="113"/>
        <end position="162"/>
    </location>
</feature>
<feature type="compositionally biased region" description="Polar residues" evidence="9">
    <location>
        <begin position="392"/>
        <end position="414"/>
    </location>
</feature>
<dbReference type="SUPFAM" id="SSF46689">
    <property type="entry name" value="Homeodomain-like"/>
    <property type="match status" value="1"/>
</dbReference>
<evidence type="ECO:0000256" key="4">
    <source>
        <dbReference type="ARBA" id="ARBA00023015"/>
    </source>
</evidence>
<feature type="region of interest" description="Disordered" evidence="9">
    <location>
        <begin position="527"/>
        <end position="581"/>
    </location>
</feature>
<keyword evidence="4" id="KW-0805">Transcription regulation</keyword>
<evidence type="ECO:0000256" key="2">
    <source>
        <dbReference type="ARBA" id="ARBA00022454"/>
    </source>
</evidence>
<comment type="subunit">
    <text evidence="8">Homodimer.</text>
</comment>
<proteinExistence type="inferred from homology"/>
<dbReference type="InterPro" id="IPR039595">
    <property type="entry name" value="TE2IP/Rap1"/>
</dbReference>
<dbReference type="Pfam" id="PF11626">
    <property type="entry name" value="Rap1_C"/>
    <property type="match status" value="1"/>
</dbReference>
<dbReference type="Gene3D" id="1.10.10.2170">
    <property type="match status" value="1"/>
</dbReference>
<keyword evidence="2 8" id="KW-0158">Chromosome</keyword>
<dbReference type="PANTHER" id="PTHR16466">
    <property type="entry name" value="TELOMERE REPEAT-BINDING FACTOR 2-INTERACTING PROTEIN 1"/>
    <property type="match status" value="1"/>
</dbReference>
<dbReference type="Pfam" id="PF08914">
    <property type="entry name" value="Myb_Rap1"/>
    <property type="match status" value="1"/>
</dbReference>
<evidence type="ECO:0000313" key="14">
    <source>
        <dbReference type="Proteomes" id="UP001447188"/>
    </source>
</evidence>
<evidence type="ECO:0000313" key="13">
    <source>
        <dbReference type="EMBL" id="KAL0636837.1"/>
    </source>
</evidence>
<keyword evidence="5" id="KW-0010">Activator</keyword>
<evidence type="ECO:0000256" key="7">
    <source>
        <dbReference type="ARBA" id="ARBA00023242"/>
    </source>
</evidence>
<protein>
    <recommendedName>
        <fullName evidence="8">DNA-binding protein RAP1</fullName>
    </recommendedName>
</protein>
<evidence type="ECO:0000259" key="11">
    <source>
        <dbReference type="Pfam" id="PF11626"/>
    </source>
</evidence>
<feature type="domain" description="BRCT" evidence="12">
    <location>
        <begin position="18"/>
        <end position="91"/>
    </location>
</feature>
<dbReference type="Pfam" id="PF16589">
    <property type="entry name" value="BRCT_2"/>
    <property type="match status" value="1"/>
</dbReference>
<dbReference type="EMBL" id="JBBBZM010000043">
    <property type="protein sequence ID" value="KAL0636837.1"/>
    <property type="molecule type" value="Genomic_DNA"/>
</dbReference>
<comment type="caution">
    <text evidence="13">The sequence shown here is derived from an EMBL/GenBank/DDBJ whole genome shotgun (WGS) entry which is preliminary data.</text>
</comment>
<comment type="function">
    <text evidence="8">Involved in the regulation of telomere length, clustering and has a specific role in telomere position effect (TPE).</text>
</comment>
<dbReference type="PANTHER" id="PTHR16466:SF6">
    <property type="entry name" value="TELOMERIC REPEAT-BINDING FACTOR 2-INTERACTING PROTEIN 1"/>
    <property type="match status" value="1"/>
</dbReference>
<keyword evidence="7 8" id="KW-0539">Nucleus</keyword>
<name>A0ABR3GM40_9PEZI</name>
<feature type="region of interest" description="Disordered" evidence="9">
    <location>
        <begin position="273"/>
        <end position="513"/>
    </location>
</feature>
<accession>A0ABR3GM40</accession>
<dbReference type="InterPro" id="IPR015010">
    <property type="entry name" value="TERF2IP_Myb"/>
</dbReference>
<evidence type="ECO:0000259" key="12">
    <source>
        <dbReference type="Pfam" id="PF16589"/>
    </source>
</evidence>
<gene>
    <name evidence="13" type="ORF">Q9L58_004195</name>
</gene>
<feature type="compositionally biased region" description="Low complexity" evidence="9">
    <location>
        <begin position="284"/>
        <end position="294"/>
    </location>
</feature>
<evidence type="ECO:0000256" key="1">
    <source>
        <dbReference type="ARBA" id="ARBA00010467"/>
    </source>
</evidence>
<dbReference type="Proteomes" id="UP001447188">
    <property type="component" value="Unassembled WGS sequence"/>
</dbReference>
<dbReference type="CDD" id="cd11655">
    <property type="entry name" value="rap1_myb-like"/>
    <property type="match status" value="1"/>
</dbReference>
<keyword evidence="6" id="KW-0804">Transcription</keyword>
<evidence type="ECO:0000256" key="6">
    <source>
        <dbReference type="ARBA" id="ARBA00023163"/>
    </source>
</evidence>
<comment type="similarity">
    <text evidence="1 8">Belongs to the RAP1 family.</text>
</comment>
<organism evidence="13 14">
    <name type="scientific">Discina gigas</name>
    <dbReference type="NCBI Taxonomy" id="1032678"/>
    <lineage>
        <taxon>Eukaryota</taxon>
        <taxon>Fungi</taxon>
        <taxon>Dikarya</taxon>
        <taxon>Ascomycota</taxon>
        <taxon>Pezizomycotina</taxon>
        <taxon>Pezizomycetes</taxon>
        <taxon>Pezizales</taxon>
        <taxon>Discinaceae</taxon>
        <taxon>Discina</taxon>
    </lineage>
</organism>
<evidence type="ECO:0000256" key="8">
    <source>
        <dbReference type="RuleBase" id="RU367107"/>
    </source>
</evidence>
<sequence length="685" mass="76548">MATVVQDGKMSTPTQDGLFQGKIFWLSLGVPMRSSIVDLIKTNGGSLVTNEKDADICIVDHMKNGAPEGMYSYEYITKSVITKKLEELERHRILPKGRPTASGPSRLRGHTFFSQKDDDILLETISEPGIKLYGNSIYKTLAEKYPHHTMHSWRGRWVDHFSKLMPNGPVSPKKQNTEQKEMDQEENDARQKEKDVEQIRTKGDRGRFTRYDEDMLEKLADRLRATDKFDIYETLSELLLTIVSLKNPKHTPDQWHAHFNEVILPRINLGKVPKESAAKPNQASEESGGSNNEELAASSNRDSPSSKAKREVKIKPEPTTSSPAPEPKKGPPTPSMHSPIRMVDVRNRPNGAPPYPTREDMTKPSTPRQRRKTTSSSPSHRPATPTGKVASTALSKPSSPMTTSSRAKIQTPANHTLRWRAEIYKTPATEDGDVGPILPKSLSHLSPTNQKRKRDSGSSPELRKKSRGVYENTPTESESPPRSRLLSPELLGSDANHQTSSPPPSTLKKKKLSYAELSTQAIYDQMDDDPSMEFPEIEIPSAPPTPVQSTPRPQAQPKLFTPTKPTSPTLSFAPKPPLSPTKNDPDGILEMNSFLAYCQKEFNASEKQVIYAIERASGIKQLVELVLQSIADDKPLPAHVPGVWSEEDDKVLMGADSREMKKLQERKGAAHMERRMEFLNLWNMA</sequence>
<dbReference type="InterPro" id="IPR038104">
    <property type="entry name" value="Rap1_C_sf"/>
</dbReference>
<feature type="compositionally biased region" description="Low complexity" evidence="9">
    <location>
        <begin position="476"/>
        <end position="491"/>
    </location>
</feature>